<protein>
    <submittedName>
        <fullName evidence="3">Putative Yfc fimbriae subunit YfcP</fullName>
    </submittedName>
</protein>
<evidence type="ECO:0000313" key="4">
    <source>
        <dbReference type="Proteomes" id="UP000193942"/>
    </source>
</evidence>
<sequence>MGYATGGLPMKKNSVLVLICSLLLFSGTVSAADNLHFTGNLFGKSCTPVINGNLLAEIHFPTIAASDLMLRGQSERVPLVFQLKDCKSATAFNVKVTLTGTEDTDLPGFLSIDSSSSATGVGIGIETAGGAAVPINSNTGATFPLNQGNNSVNFNTWLQAVNGRDVTSGDFTATMTVTFEYF</sequence>
<dbReference type="GO" id="GO:0009289">
    <property type="term" value="C:pilus"/>
    <property type="evidence" value="ECO:0007669"/>
    <property type="project" value="InterPro"/>
</dbReference>
<reference evidence="3 4" key="1">
    <citation type="submission" date="2010-04" db="EMBL/GenBank/DDBJ databases">
        <title>The Genome Sequence of Escherichia coli TA447.</title>
        <authorList>
            <consortium name="The Broad Institute Genome Sequencing Platform"/>
            <consortium name="The Broad Institute Genome Sequencing Center for Infectious Disease"/>
            <person name="Feldgarden M."/>
            <person name="Gordon D.M."/>
            <person name="Johnson J.R."/>
            <person name="Johnston B.D."/>
            <person name="Young S."/>
            <person name="Zeng Q."/>
            <person name="Koehrsen M."/>
            <person name="Alvarado L."/>
            <person name="Berlin A.M."/>
            <person name="Borenstein D."/>
            <person name="Chapman S.B."/>
            <person name="Chen Z."/>
            <person name="Engels R."/>
            <person name="Freedman E."/>
            <person name="Gellesch M."/>
            <person name="Goldberg J."/>
            <person name="Griggs A."/>
            <person name="Gujja S."/>
            <person name="Heilman E.R."/>
            <person name="Heiman D.I."/>
            <person name="Hepburn T.A."/>
            <person name="Howarth C."/>
            <person name="Jen D."/>
            <person name="Larson L."/>
            <person name="Mehta T."/>
            <person name="Park D."/>
            <person name="Pearson M."/>
            <person name="Richards J."/>
            <person name="Roberts A."/>
            <person name="Saif S."/>
            <person name="Shea T.D."/>
            <person name="Shenoy N."/>
            <person name="Sisk P."/>
            <person name="Stolte C."/>
            <person name="Sykes S.N."/>
            <person name="Walk T."/>
            <person name="White J."/>
            <person name="Yandava C."/>
            <person name="Haas B."/>
            <person name="Henn M.R."/>
            <person name="Nusbaum C."/>
            <person name="Birren B."/>
        </authorList>
    </citation>
    <scope>NUCLEOTIDE SEQUENCE [LARGE SCALE GENOMIC DNA]</scope>
    <source>
        <strain evidence="3 4">TA447</strain>
    </source>
</reference>
<dbReference type="EMBL" id="ADIZ01000015">
    <property type="protein sequence ID" value="OSK95236.1"/>
    <property type="molecule type" value="Genomic_DNA"/>
</dbReference>
<feature type="signal peptide" evidence="1">
    <location>
        <begin position="1"/>
        <end position="31"/>
    </location>
</feature>
<dbReference type="GO" id="GO:0043709">
    <property type="term" value="P:cell adhesion involved in single-species biofilm formation"/>
    <property type="evidence" value="ECO:0007669"/>
    <property type="project" value="TreeGrafter"/>
</dbReference>
<dbReference type="SUPFAM" id="SSF49401">
    <property type="entry name" value="Bacterial adhesins"/>
    <property type="match status" value="1"/>
</dbReference>
<dbReference type="AlphaFoldDB" id="A0A1X3J2V5"/>
<dbReference type="InterPro" id="IPR036937">
    <property type="entry name" value="Adhesion_dom_fimbrial_sf"/>
</dbReference>
<evidence type="ECO:0000313" key="3">
    <source>
        <dbReference type="EMBL" id="OSK95236.1"/>
    </source>
</evidence>
<feature type="domain" description="Fimbrial-type adhesion" evidence="2">
    <location>
        <begin position="36"/>
        <end position="181"/>
    </location>
</feature>
<name>A0A1X3J2V5_ECOLX</name>
<dbReference type="InterPro" id="IPR000259">
    <property type="entry name" value="Adhesion_dom_fimbrial"/>
</dbReference>
<dbReference type="PANTHER" id="PTHR33420">
    <property type="entry name" value="FIMBRIAL SUBUNIT ELFA-RELATED"/>
    <property type="match status" value="1"/>
</dbReference>
<evidence type="ECO:0000256" key="1">
    <source>
        <dbReference type="SAM" id="SignalP"/>
    </source>
</evidence>
<dbReference type="InterPro" id="IPR008966">
    <property type="entry name" value="Adhesion_dom_sf"/>
</dbReference>
<comment type="caution">
    <text evidence="3">The sequence shown here is derived from an EMBL/GenBank/DDBJ whole genome shotgun (WGS) entry which is preliminary data.</text>
</comment>
<organism evidence="3 4">
    <name type="scientific">Escherichia coli TA447</name>
    <dbReference type="NCBI Taxonomy" id="656447"/>
    <lineage>
        <taxon>Bacteria</taxon>
        <taxon>Pseudomonadati</taxon>
        <taxon>Pseudomonadota</taxon>
        <taxon>Gammaproteobacteria</taxon>
        <taxon>Enterobacterales</taxon>
        <taxon>Enterobacteriaceae</taxon>
        <taxon>Escherichia</taxon>
    </lineage>
</organism>
<gene>
    <name evidence="3" type="ORF">ECXG_01776</name>
</gene>
<dbReference type="InterPro" id="IPR050263">
    <property type="entry name" value="Bact_Fimbrial_Adh_Pro"/>
</dbReference>
<dbReference type="Pfam" id="PF00419">
    <property type="entry name" value="Fimbrial"/>
    <property type="match status" value="1"/>
</dbReference>
<keyword evidence="1" id="KW-0732">Signal</keyword>
<evidence type="ECO:0000259" key="2">
    <source>
        <dbReference type="Pfam" id="PF00419"/>
    </source>
</evidence>
<dbReference type="PANTHER" id="PTHR33420:SF9">
    <property type="entry name" value="MINOR FIMBRIAL SUBUNIT"/>
    <property type="match status" value="1"/>
</dbReference>
<dbReference type="Gene3D" id="2.60.40.1090">
    <property type="entry name" value="Fimbrial-type adhesion domain"/>
    <property type="match status" value="1"/>
</dbReference>
<dbReference type="Proteomes" id="UP000193942">
    <property type="component" value="Unassembled WGS sequence"/>
</dbReference>
<proteinExistence type="predicted"/>
<feature type="chain" id="PRO_5013185623" evidence="1">
    <location>
        <begin position="32"/>
        <end position="182"/>
    </location>
</feature>
<accession>A0A1X3J2V5</accession>